<evidence type="ECO:0000313" key="3">
    <source>
        <dbReference type="Proteomes" id="UP000293433"/>
    </source>
</evidence>
<organism evidence="2 3">
    <name type="scientific">Sphaerotilus mobilis</name>
    <dbReference type="NCBI Taxonomy" id="47994"/>
    <lineage>
        <taxon>Bacteria</taxon>
        <taxon>Pseudomonadati</taxon>
        <taxon>Pseudomonadota</taxon>
        <taxon>Betaproteobacteria</taxon>
        <taxon>Burkholderiales</taxon>
        <taxon>Sphaerotilaceae</taxon>
        <taxon>Sphaerotilus</taxon>
    </lineage>
</organism>
<accession>A0A4Q7LVJ1</accession>
<evidence type="ECO:0000256" key="1">
    <source>
        <dbReference type="SAM" id="MobiDB-lite"/>
    </source>
</evidence>
<feature type="region of interest" description="Disordered" evidence="1">
    <location>
        <begin position="51"/>
        <end position="73"/>
    </location>
</feature>
<proteinExistence type="predicted"/>
<dbReference type="EMBL" id="SGWV01000007">
    <property type="protein sequence ID" value="RZS58523.1"/>
    <property type="molecule type" value="Genomic_DNA"/>
</dbReference>
<evidence type="ECO:0000313" key="2">
    <source>
        <dbReference type="EMBL" id="RZS58523.1"/>
    </source>
</evidence>
<reference evidence="2 3" key="1">
    <citation type="submission" date="2019-02" db="EMBL/GenBank/DDBJ databases">
        <title>Genomic Encyclopedia of Type Strains, Phase IV (KMG-IV): sequencing the most valuable type-strain genomes for metagenomic binning, comparative biology and taxonomic classification.</title>
        <authorList>
            <person name="Goeker M."/>
        </authorList>
    </citation>
    <scope>NUCLEOTIDE SEQUENCE [LARGE SCALE GENOMIC DNA]</scope>
    <source>
        <strain evidence="2 3">DSM 10617</strain>
    </source>
</reference>
<gene>
    <name evidence="2" type="ORF">EV685_0817</name>
</gene>
<dbReference type="Proteomes" id="UP000293433">
    <property type="component" value="Unassembled WGS sequence"/>
</dbReference>
<dbReference type="RefSeq" id="WP_130480660.1">
    <property type="nucleotide sequence ID" value="NZ_SGWV01000007.1"/>
</dbReference>
<comment type="caution">
    <text evidence="2">The sequence shown here is derived from an EMBL/GenBank/DDBJ whole genome shotgun (WGS) entry which is preliminary data.</text>
</comment>
<name>A0A4Q7LVJ1_9BURK</name>
<feature type="compositionally biased region" description="Basic and acidic residues" evidence="1">
    <location>
        <begin position="51"/>
        <end position="63"/>
    </location>
</feature>
<protein>
    <submittedName>
        <fullName evidence="2">Uncharacterized protein</fullName>
    </submittedName>
</protein>
<dbReference type="AlphaFoldDB" id="A0A4Q7LVJ1"/>
<sequence length="73" mass="7641">MSAAIATLGRLLMQGLAGPACQQAMLAHTPQPAEVLQAWMLASVASLDDHEGWSRHPAADRPAHAVHLQGAHA</sequence>
<keyword evidence="3" id="KW-1185">Reference proteome</keyword>